<keyword evidence="2" id="KW-1185">Reference proteome</keyword>
<protein>
    <submittedName>
        <fullName evidence="1">Chemotaxis protein</fullName>
    </submittedName>
</protein>
<sequence>MKLRNIILTMSAASAAFLAITHRDKITKEVRETKQILTDIQTSKANINTQLAIIQRFQQPLQEMATDLQYKIRAYRQSIAGNLEEIQKIQSKYKKQR</sequence>
<dbReference type="EMBL" id="JAVIBX010000004">
    <property type="protein sequence ID" value="MDQ8832582.1"/>
    <property type="molecule type" value="Genomic_DNA"/>
</dbReference>
<dbReference type="RefSeq" id="WP_308937629.1">
    <property type="nucleotide sequence ID" value="NZ_JAVIBP010000002.1"/>
</dbReference>
<reference evidence="1 2" key="1">
    <citation type="submission" date="2023-08" db="EMBL/GenBank/DDBJ databases">
        <title>Streptococcus ruminantium-associated sheep mastitis outbreak detected in Italy is distinct from bovine isolates.</title>
        <authorList>
            <person name="Rosa M.N."/>
            <person name="Vezina B."/>
            <person name="Tola S."/>
        </authorList>
    </citation>
    <scope>NUCLEOTIDE SEQUENCE [LARGE SCALE GENOMIC DNA]</scope>
    <source>
        <strain evidence="1 2">OM6730</strain>
    </source>
</reference>
<gene>
    <name evidence="1" type="ORF">RFF62_01995</name>
</gene>
<organism evidence="1 2">
    <name type="scientific">Streptococcus ruminantium</name>
    <dbReference type="NCBI Taxonomy" id="1917441"/>
    <lineage>
        <taxon>Bacteria</taxon>
        <taxon>Bacillati</taxon>
        <taxon>Bacillota</taxon>
        <taxon>Bacilli</taxon>
        <taxon>Lactobacillales</taxon>
        <taxon>Streptococcaceae</taxon>
        <taxon>Streptococcus</taxon>
    </lineage>
</organism>
<accession>A0ABU1B2B8</accession>
<proteinExistence type="predicted"/>
<evidence type="ECO:0000313" key="2">
    <source>
        <dbReference type="Proteomes" id="UP001228446"/>
    </source>
</evidence>
<evidence type="ECO:0000313" key="1">
    <source>
        <dbReference type="EMBL" id="MDQ8832582.1"/>
    </source>
</evidence>
<comment type="caution">
    <text evidence="1">The sequence shown here is derived from an EMBL/GenBank/DDBJ whole genome shotgun (WGS) entry which is preliminary data.</text>
</comment>
<name>A0ABU1B2B8_9STRE</name>
<dbReference type="Proteomes" id="UP001228446">
    <property type="component" value="Unassembled WGS sequence"/>
</dbReference>